<accession>A0AA85K2W6</accession>
<protein>
    <submittedName>
        <fullName evidence="3">Uncharacterized protein</fullName>
    </submittedName>
</protein>
<name>A0AA85K2W6_TRIRE</name>
<dbReference type="WBParaSite" id="TREG1_73980.1">
    <property type="protein sequence ID" value="TREG1_73980.1"/>
    <property type="gene ID" value="TREG1_73980"/>
</dbReference>
<feature type="compositionally biased region" description="Acidic residues" evidence="1">
    <location>
        <begin position="125"/>
        <end position="140"/>
    </location>
</feature>
<feature type="region of interest" description="Disordered" evidence="1">
    <location>
        <begin position="123"/>
        <end position="142"/>
    </location>
</feature>
<dbReference type="Proteomes" id="UP000050795">
    <property type="component" value="Unassembled WGS sequence"/>
</dbReference>
<organism evidence="2 3">
    <name type="scientific">Trichobilharzia regenti</name>
    <name type="common">Nasal bird schistosome</name>
    <dbReference type="NCBI Taxonomy" id="157069"/>
    <lineage>
        <taxon>Eukaryota</taxon>
        <taxon>Metazoa</taxon>
        <taxon>Spiralia</taxon>
        <taxon>Lophotrochozoa</taxon>
        <taxon>Platyhelminthes</taxon>
        <taxon>Trematoda</taxon>
        <taxon>Digenea</taxon>
        <taxon>Strigeidida</taxon>
        <taxon>Schistosomatoidea</taxon>
        <taxon>Schistosomatidae</taxon>
        <taxon>Trichobilharzia</taxon>
    </lineage>
</organism>
<keyword evidence="2" id="KW-1185">Reference proteome</keyword>
<reference evidence="3" key="2">
    <citation type="submission" date="2023-11" db="UniProtKB">
        <authorList>
            <consortium name="WormBaseParasite"/>
        </authorList>
    </citation>
    <scope>IDENTIFICATION</scope>
</reference>
<dbReference type="AlphaFoldDB" id="A0AA85K2W6"/>
<sequence length="286" mass="33132">MLRVFKDPKFQHRIDQIAEKYNHAFNHCDIVVLSDFSIVHKGDFLSLLPDDTEGNLIVDQEANVDDVNDDDSDIESVILSSVHININKGNNNENNNINNNNCSNTDIDTDTSTSLHDNTVHEINEESEDEDETVEEEEDNTTISDVEIPVNRRYHDYRRYSNHDNEKNLNSIKAALSLLEKSVSSWEKRRNRSMDALTTFTSSGSRIYSLTNDSKDTNSRNTLVQIKPKMNNRRHHHHHHYNNSYHYTERRVGSPIISPSSLSSTSKERVIQWLRDQQLYLSQLIH</sequence>
<proteinExistence type="predicted"/>
<evidence type="ECO:0000313" key="3">
    <source>
        <dbReference type="WBParaSite" id="TREG1_73980.1"/>
    </source>
</evidence>
<reference evidence="2" key="1">
    <citation type="submission" date="2022-06" db="EMBL/GenBank/DDBJ databases">
        <authorList>
            <person name="Berger JAMES D."/>
            <person name="Berger JAMES D."/>
        </authorList>
    </citation>
    <scope>NUCLEOTIDE SEQUENCE [LARGE SCALE GENOMIC DNA]</scope>
</reference>
<evidence type="ECO:0000313" key="2">
    <source>
        <dbReference type="Proteomes" id="UP000050795"/>
    </source>
</evidence>
<evidence type="ECO:0000256" key="1">
    <source>
        <dbReference type="SAM" id="MobiDB-lite"/>
    </source>
</evidence>